<dbReference type="EMBL" id="CP036272">
    <property type="protein sequence ID" value="QDT60183.1"/>
    <property type="molecule type" value="Genomic_DNA"/>
</dbReference>
<keyword evidence="2 5" id="KW-0378">Hydrolase</keyword>
<evidence type="ECO:0000256" key="1">
    <source>
        <dbReference type="ARBA" id="ARBA00008779"/>
    </source>
</evidence>
<evidence type="ECO:0000256" key="3">
    <source>
        <dbReference type="SAM" id="SignalP"/>
    </source>
</evidence>
<comment type="similarity">
    <text evidence="1">Belongs to the sulfatase family.</text>
</comment>
<evidence type="ECO:0000313" key="6">
    <source>
        <dbReference type="Proteomes" id="UP000315003"/>
    </source>
</evidence>
<dbReference type="InterPro" id="IPR017850">
    <property type="entry name" value="Alkaline_phosphatase_core_sf"/>
</dbReference>
<dbReference type="AlphaFoldDB" id="A0A517SVS0"/>
<dbReference type="Proteomes" id="UP000315003">
    <property type="component" value="Chromosome"/>
</dbReference>
<dbReference type="RefSeq" id="WP_145272517.1">
    <property type="nucleotide sequence ID" value="NZ_CP036272.1"/>
</dbReference>
<gene>
    <name evidence="5" type="primary">atsA_39</name>
    <name evidence="5" type="ORF">SV7mr_27000</name>
</gene>
<dbReference type="CDD" id="cd16145">
    <property type="entry name" value="ARS_like"/>
    <property type="match status" value="1"/>
</dbReference>
<evidence type="ECO:0000256" key="2">
    <source>
        <dbReference type="ARBA" id="ARBA00022801"/>
    </source>
</evidence>
<dbReference type="PANTHER" id="PTHR42693:SF53">
    <property type="entry name" value="ENDO-4-O-SULFATASE"/>
    <property type="match status" value="1"/>
</dbReference>
<dbReference type="PANTHER" id="PTHR42693">
    <property type="entry name" value="ARYLSULFATASE FAMILY MEMBER"/>
    <property type="match status" value="1"/>
</dbReference>
<evidence type="ECO:0000259" key="4">
    <source>
        <dbReference type="Pfam" id="PF00884"/>
    </source>
</evidence>
<evidence type="ECO:0000313" key="5">
    <source>
        <dbReference type="EMBL" id="QDT60183.1"/>
    </source>
</evidence>
<dbReference type="InterPro" id="IPR050738">
    <property type="entry name" value="Sulfatase"/>
</dbReference>
<dbReference type="Gene3D" id="3.40.720.10">
    <property type="entry name" value="Alkaline Phosphatase, subunit A"/>
    <property type="match status" value="1"/>
</dbReference>
<dbReference type="OrthoDB" id="9783154at2"/>
<sequence precursor="true">MLASLVRTLTVLSFMVGLATVWSGTHASGQATGTVKRQPNIIYIMVDDLGYGDLGCFGQKQIATPHLDQMAKDGMRFTDYYAGHTVCRPSRLTLWTGQHVGSTGLIGNRQFAISSDHTTVAGLLKDAGYKTGGVGKWSLGTVNDPKKIDNPGHPNKHGFDYWFGFMNQGLAHNHFPPYLWENMTQVTLQGNVLSDHPGARGRVSKERVTFAHDAMTDAAFRFVEQNVANPFLLHIHWTIPHANNEGSRVYQNGMEVKELGEYANRDWPEPEKGFAAMVAKMDQDVGRLLELLRELKLDKDTLVIFTSDNGPHNEGNHKQDFFKSAGPLRGYKRSMHEGGIRVPMIAWWPGVVAAGTESDLPSAGYDFLPTACEIAAVESPKDIDGISYLPTLLGQNDQQEMHPYLFWASSEGATSIGARFGDWKLVKFRHPGKGPAWGLYHLKTDIGEAQNLAADQPQRLEGLLTQLRRDGLIE</sequence>
<name>A0A517SVS0_9BACT</name>
<dbReference type="SUPFAM" id="SSF53649">
    <property type="entry name" value="Alkaline phosphatase-like"/>
    <property type="match status" value="1"/>
</dbReference>
<dbReference type="Pfam" id="PF00884">
    <property type="entry name" value="Sulfatase"/>
    <property type="match status" value="1"/>
</dbReference>
<dbReference type="EC" id="3.1.6.1" evidence="5"/>
<keyword evidence="3" id="KW-0732">Signal</keyword>
<dbReference type="GO" id="GO:0004065">
    <property type="term" value="F:arylsulfatase activity"/>
    <property type="evidence" value="ECO:0007669"/>
    <property type="project" value="UniProtKB-EC"/>
</dbReference>
<reference evidence="5 6" key="1">
    <citation type="submission" date="2019-02" db="EMBL/GenBank/DDBJ databases">
        <title>Deep-cultivation of Planctomycetes and their phenomic and genomic characterization uncovers novel biology.</title>
        <authorList>
            <person name="Wiegand S."/>
            <person name="Jogler M."/>
            <person name="Boedeker C."/>
            <person name="Pinto D."/>
            <person name="Vollmers J."/>
            <person name="Rivas-Marin E."/>
            <person name="Kohn T."/>
            <person name="Peeters S.H."/>
            <person name="Heuer A."/>
            <person name="Rast P."/>
            <person name="Oberbeckmann S."/>
            <person name="Bunk B."/>
            <person name="Jeske O."/>
            <person name="Meyerdierks A."/>
            <person name="Storesund J.E."/>
            <person name="Kallscheuer N."/>
            <person name="Luecker S."/>
            <person name="Lage O.M."/>
            <person name="Pohl T."/>
            <person name="Merkel B.J."/>
            <person name="Hornburger P."/>
            <person name="Mueller R.-W."/>
            <person name="Bruemmer F."/>
            <person name="Labrenz M."/>
            <person name="Spormann A.M."/>
            <person name="Op den Camp H."/>
            <person name="Overmann J."/>
            <person name="Amann R."/>
            <person name="Jetten M.S.M."/>
            <person name="Mascher T."/>
            <person name="Medema M.H."/>
            <person name="Devos D.P."/>
            <person name="Kaster A.-K."/>
            <person name="Ovreas L."/>
            <person name="Rohde M."/>
            <person name="Galperin M.Y."/>
            <person name="Jogler C."/>
        </authorList>
    </citation>
    <scope>NUCLEOTIDE SEQUENCE [LARGE SCALE GENOMIC DNA]</scope>
    <source>
        <strain evidence="5 6">SV_7m_r</strain>
    </source>
</reference>
<protein>
    <submittedName>
        <fullName evidence="5">Arylsulfatase</fullName>
        <ecNumber evidence="5">3.1.6.1</ecNumber>
    </submittedName>
</protein>
<dbReference type="InterPro" id="IPR000917">
    <property type="entry name" value="Sulfatase_N"/>
</dbReference>
<feature type="domain" description="Sulfatase N-terminal" evidence="4">
    <location>
        <begin position="39"/>
        <end position="375"/>
    </location>
</feature>
<feature type="signal peptide" evidence="3">
    <location>
        <begin position="1"/>
        <end position="27"/>
    </location>
</feature>
<accession>A0A517SVS0</accession>
<organism evidence="5 6">
    <name type="scientific">Stieleria bergensis</name>
    <dbReference type="NCBI Taxonomy" id="2528025"/>
    <lineage>
        <taxon>Bacteria</taxon>
        <taxon>Pseudomonadati</taxon>
        <taxon>Planctomycetota</taxon>
        <taxon>Planctomycetia</taxon>
        <taxon>Pirellulales</taxon>
        <taxon>Pirellulaceae</taxon>
        <taxon>Stieleria</taxon>
    </lineage>
</organism>
<dbReference type="Gene3D" id="3.30.1120.10">
    <property type="match status" value="1"/>
</dbReference>
<feature type="chain" id="PRO_5021926520" evidence="3">
    <location>
        <begin position="28"/>
        <end position="474"/>
    </location>
</feature>
<proteinExistence type="inferred from homology"/>
<keyword evidence="6" id="KW-1185">Reference proteome</keyword>